<evidence type="ECO:0000313" key="1">
    <source>
        <dbReference type="EMBL" id="AFM04879.1"/>
    </source>
</evidence>
<dbReference type="AlphaFoldDB" id="I4ALP4"/>
<dbReference type="SUPFAM" id="SSF56925">
    <property type="entry name" value="OMPA-like"/>
    <property type="match status" value="1"/>
</dbReference>
<organism evidence="1 2">
    <name type="scientific">Bernardetia litoralis (strain ATCC 23117 / DSM 6794 / NBRC 15988 / NCIMB 1366 / Fx l1 / Sio-4)</name>
    <name type="common">Flexibacter litoralis</name>
    <dbReference type="NCBI Taxonomy" id="880071"/>
    <lineage>
        <taxon>Bacteria</taxon>
        <taxon>Pseudomonadati</taxon>
        <taxon>Bacteroidota</taxon>
        <taxon>Cytophagia</taxon>
        <taxon>Cytophagales</taxon>
        <taxon>Bernardetiaceae</taxon>
        <taxon>Bernardetia</taxon>
    </lineage>
</organism>
<dbReference type="Proteomes" id="UP000006054">
    <property type="component" value="Chromosome"/>
</dbReference>
<dbReference type="HOGENOM" id="CLU_085367_0_0_10"/>
<gene>
    <name evidence="1" type="ordered locus">Fleli_2514</name>
</gene>
<dbReference type="InterPro" id="IPR011250">
    <property type="entry name" value="OMP/PagP_B-barrel"/>
</dbReference>
<evidence type="ECO:0000313" key="2">
    <source>
        <dbReference type="Proteomes" id="UP000006054"/>
    </source>
</evidence>
<accession>I4ALP4</accession>
<dbReference type="STRING" id="880071.Fleli_2514"/>
<dbReference type="RefSeq" id="WP_014798316.1">
    <property type="nucleotide sequence ID" value="NC_018018.1"/>
</dbReference>
<dbReference type="EMBL" id="CP003345">
    <property type="protein sequence ID" value="AFM04879.1"/>
    <property type="molecule type" value="Genomic_DNA"/>
</dbReference>
<sequence length="241" mass="27537" precursor="true">MQNLLLSIYKFPTKIHNLFSLPFYFTFLLLFLFSAQQISAQVQINMRLQTGLPLEDFAQKNESMAFGIGGMFLVPLKDKSIVSLGLDLGYMVYGIKSDDYIDNNGYNYTLKTNNNIFESFAMVRFKPRWEKSFIYPYVDGLIGGRYIYTRTTEEEDGVDIDSFIEQDGFSFAYGGAGGVLVSLSENIKLDIRAVYTQGSRTKYLTKNSIYPDPTFPDEFIYDVKNTRTDMLSLQAGITFVF</sequence>
<protein>
    <submittedName>
        <fullName evidence="1">Uncharacterized protein</fullName>
    </submittedName>
</protein>
<reference evidence="2" key="1">
    <citation type="submission" date="2012-06" db="EMBL/GenBank/DDBJ databases">
        <title>The complete genome of Flexibacter litoralis DSM 6794.</title>
        <authorList>
            <person name="Lucas S."/>
            <person name="Copeland A."/>
            <person name="Lapidus A."/>
            <person name="Glavina del Rio T."/>
            <person name="Dalin E."/>
            <person name="Tice H."/>
            <person name="Bruce D."/>
            <person name="Goodwin L."/>
            <person name="Pitluck S."/>
            <person name="Peters L."/>
            <person name="Ovchinnikova G."/>
            <person name="Lu M."/>
            <person name="Kyrpides N."/>
            <person name="Mavromatis K."/>
            <person name="Ivanova N."/>
            <person name="Brettin T."/>
            <person name="Detter J.C."/>
            <person name="Han C."/>
            <person name="Larimer F."/>
            <person name="Land M."/>
            <person name="Hauser L."/>
            <person name="Markowitz V."/>
            <person name="Cheng J.-F."/>
            <person name="Hugenholtz P."/>
            <person name="Woyke T."/>
            <person name="Wu D."/>
            <person name="Spring S."/>
            <person name="Lang E."/>
            <person name="Kopitz M."/>
            <person name="Brambilla E."/>
            <person name="Klenk H.-P."/>
            <person name="Eisen J.A."/>
        </authorList>
    </citation>
    <scope>NUCLEOTIDE SEQUENCE [LARGE SCALE GENOMIC DNA]</scope>
    <source>
        <strain evidence="2">ATCC 23117 / DSM 6794 / NBRC 15988 / NCIMB 1366 / Sio-4</strain>
    </source>
</reference>
<name>I4ALP4_BERLS</name>
<dbReference type="KEGG" id="fli:Fleli_2514"/>
<proteinExistence type="predicted"/>
<keyword evidence="2" id="KW-1185">Reference proteome</keyword>
<dbReference type="eggNOG" id="ENOG5033ANY">
    <property type="taxonomic scope" value="Bacteria"/>
</dbReference>
<dbReference type="OrthoDB" id="1492607at2"/>